<comment type="caution">
    <text evidence="3">The sequence shown here is derived from an EMBL/GenBank/DDBJ whole genome shotgun (WGS) entry which is preliminary data.</text>
</comment>
<keyword evidence="3" id="KW-0436">Ligase</keyword>
<keyword evidence="1 2" id="KW-0378">Hydrolase</keyword>
<dbReference type="RefSeq" id="WP_132542154.1">
    <property type="nucleotide sequence ID" value="NZ_SLWW01000003.1"/>
</dbReference>
<sequence length="188" mass="20289">MIRAFAAIALPDAIRTELVRMQASLPVKRPVPEENLHLTLVFLGELAEPLLEEVHVAFSALHAPGCDLTLDGLGLFGGRKPRLVHAGLAESADLRHLQAKVEQAARGAGVVVEHRRFIPHVTLAYLDPARIDCDRLERAVAGGAAFRAGPFPVTGFGLYRSDRGHGGARYTELARYPLSASFRGSTVP</sequence>
<feature type="short sequence motif" description="HXTX 1" evidence="2">
    <location>
        <begin position="37"/>
        <end position="40"/>
    </location>
</feature>
<dbReference type="GO" id="GO:0016874">
    <property type="term" value="F:ligase activity"/>
    <property type="evidence" value="ECO:0007669"/>
    <property type="project" value="UniProtKB-KW"/>
</dbReference>
<evidence type="ECO:0000256" key="2">
    <source>
        <dbReference type="HAMAP-Rule" id="MF_01940"/>
    </source>
</evidence>
<comment type="similarity">
    <text evidence="2">Belongs to the 2H phosphoesterase superfamily. ThpR family.</text>
</comment>
<evidence type="ECO:0000313" key="3">
    <source>
        <dbReference type="EMBL" id="TCO72778.1"/>
    </source>
</evidence>
<feature type="active site" description="Proton donor" evidence="2">
    <location>
        <position position="37"/>
    </location>
</feature>
<dbReference type="GO" id="GO:0008664">
    <property type="term" value="F:RNA 2',3'-cyclic 3'-phosphodiesterase activity"/>
    <property type="evidence" value="ECO:0007669"/>
    <property type="project" value="UniProtKB-EC"/>
</dbReference>
<evidence type="ECO:0000256" key="1">
    <source>
        <dbReference type="ARBA" id="ARBA00022801"/>
    </source>
</evidence>
<feature type="short sequence motif" description="HXTX 2" evidence="2">
    <location>
        <begin position="120"/>
        <end position="123"/>
    </location>
</feature>
<comment type="catalytic activity">
    <reaction evidence="2">
        <text>a 3'-end 2',3'-cyclophospho-ribonucleotide-RNA + H2O = a 3'-end 2'-phospho-ribonucleotide-RNA + H(+)</text>
        <dbReference type="Rhea" id="RHEA:11828"/>
        <dbReference type="Rhea" id="RHEA-COMP:10464"/>
        <dbReference type="Rhea" id="RHEA-COMP:17353"/>
        <dbReference type="ChEBI" id="CHEBI:15377"/>
        <dbReference type="ChEBI" id="CHEBI:15378"/>
        <dbReference type="ChEBI" id="CHEBI:83064"/>
        <dbReference type="ChEBI" id="CHEBI:173113"/>
        <dbReference type="EC" id="3.1.4.58"/>
    </reaction>
</comment>
<dbReference type="InterPro" id="IPR004175">
    <property type="entry name" value="RNA_CPDase"/>
</dbReference>
<dbReference type="GO" id="GO:0004113">
    <property type="term" value="F:2',3'-cyclic-nucleotide 3'-phosphodiesterase activity"/>
    <property type="evidence" value="ECO:0007669"/>
    <property type="project" value="InterPro"/>
</dbReference>
<gene>
    <name evidence="3" type="ORF">EV655_1035</name>
</gene>
<dbReference type="PANTHER" id="PTHR35561:SF1">
    <property type="entry name" value="RNA 2',3'-CYCLIC PHOSPHODIESTERASE"/>
    <property type="match status" value="1"/>
</dbReference>
<dbReference type="HAMAP" id="MF_01940">
    <property type="entry name" value="RNA_CPDase"/>
    <property type="match status" value="1"/>
</dbReference>
<protein>
    <recommendedName>
        <fullName evidence="2">RNA 2',3'-cyclic phosphodiesterase</fullName>
        <shortName evidence="2">RNA 2',3'-CPDase</shortName>
        <ecNumber evidence="2">3.1.4.58</ecNumber>
    </recommendedName>
</protein>
<accession>A0A4R2KRL4</accession>
<dbReference type="OrthoDB" id="9793819at2"/>
<proteinExistence type="inferred from homology"/>
<feature type="active site" description="Proton acceptor" evidence="2">
    <location>
        <position position="120"/>
    </location>
</feature>
<dbReference type="InterPro" id="IPR009097">
    <property type="entry name" value="Cyclic_Pdiesterase"/>
</dbReference>
<reference evidence="3 4" key="1">
    <citation type="submission" date="2019-03" db="EMBL/GenBank/DDBJ databases">
        <title>Genomic Encyclopedia of Type Strains, Phase IV (KMG-IV): sequencing the most valuable type-strain genomes for metagenomic binning, comparative biology and taxonomic classification.</title>
        <authorList>
            <person name="Goeker M."/>
        </authorList>
    </citation>
    <scope>NUCLEOTIDE SEQUENCE [LARGE SCALE GENOMIC DNA]</scope>
    <source>
        <strain evidence="3 4">DSM 4868</strain>
    </source>
</reference>
<dbReference type="AlphaFoldDB" id="A0A4R2KRL4"/>
<dbReference type="Gene3D" id="3.90.1140.10">
    <property type="entry name" value="Cyclic phosphodiesterase"/>
    <property type="match status" value="1"/>
</dbReference>
<dbReference type="Proteomes" id="UP000295142">
    <property type="component" value="Unassembled WGS sequence"/>
</dbReference>
<dbReference type="PANTHER" id="PTHR35561">
    <property type="entry name" value="RNA 2',3'-CYCLIC PHOSPHODIESTERASE"/>
    <property type="match status" value="1"/>
</dbReference>
<keyword evidence="4" id="KW-1185">Reference proteome</keyword>
<dbReference type="NCBIfam" id="TIGR02258">
    <property type="entry name" value="2_5_ligase"/>
    <property type="match status" value="1"/>
</dbReference>
<evidence type="ECO:0000313" key="4">
    <source>
        <dbReference type="Proteomes" id="UP000295142"/>
    </source>
</evidence>
<comment type="function">
    <text evidence="2">Hydrolyzes RNA 2',3'-cyclic phosphodiester to an RNA 2'-phosphomonoester.</text>
</comment>
<organism evidence="3 4">
    <name type="scientific">Rhodovulum euryhalinum</name>
    <dbReference type="NCBI Taxonomy" id="35805"/>
    <lineage>
        <taxon>Bacteria</taxon>
        <taxon>Pseudomonadati</taxon>
        <taxon>Pseudomonadota</taxon>
        <taxon>Alphaproteobacteria</taxon>
        <taxon>Rhodobacterales</taxon>
        <taxon>Paracoccaceae</taxon>
        <taxon>Rhodovulum</taxon>
    </lineage>
</organism>
<dbReference type="SUPFAM" id="SSF55144">
    <property type="entry name" value="LigT-like"/>
    <property type="match status" value="1"/>
</dbReference>
<dbReference type="EC" id="3.1.4.58" evidence="2"/>
<dbReference type="Pfam" id="PF13563">
    <property type="entry name" value="2_5_RNA_ligase2"/>
    <property type="match status" value="1"/>
</dbReference>
<name>A0A4R2KRL4_9RHOB</name>
<dbReference type="EMBL" id="SLWW01000003">
    <property type="protein sequence ID" value="TCO72778.1"/>
    <property type="molecule type" value="Genomic_DNA"/>
</dbReference>